<gene>
    <name evidence="2" type="ORF">KZ820_11460</name>
</gene>
<dbReference type="RefSeq" id="WP_219748743.1">
    <property type="nucleotide sequence ID" value="NZ_JAHXZN010000003.1"/>
</dbReference>
<evidence type="ECO:0000313" key="2">
    <source>
        <dbReference type="EMBL" id="MBW6531352.1"/>
    </source>
</evidence>
<keyword evidence="3" id="KW-1185">Reference proteome</keyword>
<proteinExistence type="predicted"/>
<evidence type="ECO:0000256" key="1">
    <source>
        <dbReference type="SAM" id="MobiDB-lite"/>
    </source>
</evidence>
<accession>A0ABS7BP24</accession>
<dbReference type="InterPro" id="IPR052965">
    <property type="entry name" value="Pigment-catalase-like"/>
</dbReference>
<dbReference type="Proteomes" id="UP000759103">
    <property type="component" value="Unassembled WGS sequence"/>
</dbReference>
<dbReference type="PANTHER" id="PTHR31694">
    <property type="entry name" value="DESICCATION-LIKE PROTEIN"/>
    <property type="match status" value="1"/>
</dbReference>
<protein>
    <submittedName>
        <fullName evidence="2">Ferritin-like domain-containing protein</fullName>
    </submittedName>
</protein>
<comment type="caution">
    <text evidence="2">The sequence shown here is derived from an EMBL/GenBank/DDBJ whole genome shotgun (WGS) entry which is preliminary data.</text>
</comment>
<evidence type="ECO:0000313" key="3">
    <source>
        <dbReference type="Proteomes" id="UP000759103"/>
    </source>
</evidence>
<dbReference type="PANTHER" id="PTHR31694:SF26">
    <property type="entry name" value="OS05G0151100 PROTEIN"/>
    <property type="match status" value="1"/>
</dbReference>
<dbReference type="EMBL" id="JAHXZN010000003">
    <property type="protein sequence ID" value="MBW6531352.1"/>
    <property type="molecule type" value="Genomic_DNA"/>
</dbReference>
<name>A0ABS7BP24_9SPHN</name>
<feature type="region of interest" description="Disordered" evidence="1">
    <location>
        <begin position="44"/>
        <end position="63"/>
    </location>
</feature>
<dbReference type="Pfam" id="PF13668">
    <property type="entry name" value="Ferritin_2"/>
    <property type="match status" value="1"/>
</dbReference>
<reference evidence="2 3" key="1">
    <citation type="submission" date="2021-07" db="EMBL/GenBank/DDBJ databases">
        <title>Sphingomonas sp.</title>
        <authorList>
            <person name="Feng G."/>
            <person name="Li J."/>
            <person name="Pan M."/>
        </authorList>
    </citation>
    <scope>NUCLEOTIDE SEQUENCE [LARGE SCALE GENOMIC DNA]</scope>
    <source>
        <strain evidence="2 3">RRHST34</strain>
    </source>
</reference>
<organism evidence="2 3">
    <name type="scientific">Sphingomonas citri</name>
    <dbReference type="NCBI Taxonomy" id="2862499"/>
    <lineage>
        <taxon>Bacteria</taxon>
        <taxon>Pseudomonadati</taxon>
        <taxon>Pseudomonadota</taxon>
        <taxon>Alphaproteobacteria</taxon>
        <taxon>Sphingomonadales</taxon>
        <taxon>Sphingomonadaceae</taxon>
        <taxon>Sphingomonas</taxon>
    </lineage>
</organism>
<sequence length="342" mass="34837">MSDPIEFLDLMERAEQQRQARRRFIRLCGGAAAMTGGLALLSGCGDDNDNGSPTPSPTPTPSGAITDVAVLNFALQLEYLEGAYYAYAVSGSGVDGALLTGMGTQGPVVTGSGAGAARAVDFSDDVVAEYAREIAADEIGHIRFLRETLGSVRVAQPAINISGSASVDVAGTTAVGAFTAAARAAGVIGAGDIFDPYASDENFLIGAYLLTDVGVSAYRGAARLLTNKTYLEASAGILAAECYHDATIRAELWRRGLTVPSIYTRVSQISALRDSLDGAGDTDQDIGTAATANLVPTDGDGLVLGRSAAQVLNVVFQNGAAVTGGGFFPAGLNGTILTSGAG</sequence>